<evidence type="ECO:0000259" key="1">
    <source>
        <dbReference type="Pfam" id="PF12708"/>
    </source>
</evidence>
<reference evidence="2 3" key="1">
    <citation type="submission" date="2016-02" db="EMBL/GenBank/DDBJ databases">
        <title>Draft genome sequence of the strain BR 10247T Bradyrhizobium neotropicale isolated from nodules of Centrolobium paraense.</title>
        <authorList>
            <person name="Simoes-Araujo J.L."/>
            <person name="Barauna A.C."/>
            <person name="Silva K."/>
            <person name="Zilli J.E."/>
        </authorList>
    </citation>
    <scope>NUCLEOTIDE SEQUENCE [LARGE SCALE GENOMIC DNA]</scope>
    <source>
        <strain evidence="2 3">BR 10247</strain>
    </source>
</reference>
<name>A0A176YMQ0_9BRAD</name>
<gene>
    <name evidence="2" type="ORF">AXW67_30010</name>
</gene>
<protein>
    <recommendedName>
        <fullName evidence="1">Rhamnogalacturonase A/B/Epimerase-like pectate lyase domain-containing protein</fullName>
    </recommendedName>
</protein>
<dbReference type="Proteomes" id="UP000077173">
    <property type="component" value="Unassembled WGS sequence"/>
</dbReference>
<dbReference type="EMBL" id="LSEF01000113">
    <property type="protein sequence ID" value="OAF07459.1"/>
    <property type="molecule type" value="Genomic_DNA"/>
</dbReference>
<dbReference type="InterPro" id="IPR006626">
    <property type="entry name" value="PbH1"/>
</dbReference>
<dbReference type="Gene3D" id="2.160.20.10">
    <property type="entry name" value="Single-stranded right-handed beta-helix, Pectin lyase-like"/>
    <property type="match status" value="1"/>
</dbReference>
<dbReference type="SMART" id="SM00710">
    <property type="entry name" value="PbH1"/>
    <property type="match status" value="7"/>
</dbReference>
<evidence type="ECO:0000313" key="2">
    <source>
        <dbReference type="EMBL" id="OAF07459.1"/>
    </source>
</evidence>
<evidence type="ECO:0000313" key="3">
    <source>
        <dbReference type="Proteomes" id="UP000077173"/>
    </source>
</evidence>
<comment type="caution">
    <text evidence="2">The sequence shown here is derived from an EMBL/GenBank/DDBJ whole genome shotgun (WGS) entry which is preliminary data.</text>
</comment>
<dbReference type="Pfam" id="PF12708">
    <property type="entry name" value="Pect-lyase_RHGA_epim"/>
    <property type="match status" value="1"/>
</dbReference>
<dbReference type="AlphaFoldDB" id="A0A176YMQ0"/>
<sequence length="658" mass="71063">MIQQDAQSMKFVVPKEFAPGIYRFTLTHPQGEVSASLNRPTVYWVQASLGDTVSPGGTVRVFGRNIVRQPDRAKLVLLPERAGPPITLTPGGGNLWHASFRLPDTVAPGDYRLRLSNGDGTEDDFVDAERIHVVPAVAETRTSFNVREYGAFGDGIINASRSVKAAISAAQQSGGGIVYFPRGRYLISGPLMIPPNVTLKGERTDLVNLVWSDVEDPPEALIAGTSHFAIEDLTIYASRHGHVVVGGFLNGVPIPSASEIALRRVRIRASAFRGHMSPEQTYQRMLKIDQRYGQFLDTIRLSGDKLTVTDCDVVGSGRSLHLLKASNTVVSGNVLNNGRFGWYSFTGANRIIFENNTVTAADLQGTGGSINTLAPDVTGSENVFFANNVFKAIYGWDREAVSSDGGGGFYFGPALSVTPDRLSLPGPANERVIATTWAGAVVMVADGRGAGQFARVARFDPAGNDKPMSVALDRKLAVELDATSVVTVVQMHQNYLIVDNTFEDVGVAAQFYGTGLNHVLADNVATRTGGFFARALIYHHFQPSWQVQILNNRITEGNAYQAGPDRTIASGEALIAVQAVRPPGMLKQPPLVRAVIVRGNRMENDSHIEVTGVTPVFPGVRDVVVENNVIGASRVGLVIDRGVLLATERRNKINLIER</sequence>
<dbReference type="InterPro" id="IPR012334">
    <property type="entry name" value="Pectin_lyas_fold"/>
</dbReference>
<keyword evidence="3" id="KW-1185">Reference proteome</keyword>
<dbReference type="InterPro" id="IPR024535">
    <property type="entry name" value="RHGA/B-epi-like_pectate_lyase"/>
</dbReference>
<proteinExistence type="predicted"/>
<accession>A0A176YMQ0</accession>
<feature type="domain" description="Rhamnogalacturonase A/B/Epimerase-like pectate lyase" evidence="1">
    <location>
        <begin position="144"/>
        <end position="205"/>
    </location>
</feature>
<dbReference type="SUPFAM" id="SSF51126">
    <property type="entry name" value="Pectin lyase-like"/>
    <property type="match status" value="2"/>
</dbReference>
<organism evidence="2 3">
    <name type="scientific">Bradyrhizobium neotropicale</name>
    <dbReference type="NCBI Taxonomy" id="1497615"/>
    <lineage>
        <taxon>Bacteria</taxon>
        <taxon>Pseudomonadati</taxon>
        <taxon>Pseudomonadota</taxon>
        <taxon>Alphaproteobacteria</taxon>
        <taxon>Hyphomicrobiales</taxon>
        <taxon>Nitrobacteraceae</taxon>
        <taxon>Bradyrhizobium</taxon>
    </lineage>
</organism>
<dbReference type="InterPro" id="IPR011050">
    <property type="entry name" value="Pectin_lyase_fold/virulence"/>
</dbReference>